<proteinExistence type="predicted"/>
<dbReference type="AlphaFoldDB" id="A0A965ZMV0"/>
<dbReference type="Proteomes" id="UP000638732">
    <property type="component" value="Unassembled WGS sequence"/>
</dbReference>
<reference evidence="3" key="2">
    <citation type="submission" date="2020-10" db="EMBL/GenBank/DDBJ databases">
        <title>Mucilaginibacter sp. nov., isolated from soil.</title>
        <authorList>
            <person name="Jeon C.O."/>
        </authorList>
    </citation>
    <scope>NUCLEOTIDE SEQUENCE</scope>
    <source>
        <strain evidence="3">R11</strain>
    </source>
</reference>
<dbReference type="InterPro" id="IPR000073">
    <property type="entry name" value="AB_hydrolase_1"/>
</dbReference>
<comment type="caution">
    <text evidence="3">The sequence shown here is derived from an EMBL/GenBank/DDBJ whole genome shotgun (WGS) entry which is preliminary data.</text>
</comment>
<keyword evidence="1" id="KW-0732">Signal</keyword>
<dbReference type="Gene3D" id="3.40.50.1820">
    <property type="entry name" value="alpha/beta hydrolase"/>
    <property type="match status" value="1"/>
</dbReference>
<dbReference type="PANTHER" id="PTHR37017:SF11">
    <property type="entry name" value="ESTERASE_LIPASE_THIOESTERASE DOMAIN-CONTAINING PROTEIN"/>
    <property type="match status" value="1"/>
</dbReference>
<dbReference type="SUPFAM" id="SSF53474">
    <property type="entry name" value="alpha/beta-Hydrolases"/>
    <property type="match status" value="1"/>
</dbReference>
<organism evidence="3 4">
    <name type="scientific">Mucilaginibacter agri</name>
    <dbReference type="NCBI Taxonomy" id="2695265"/>
    <lineage>
        <taxon>Bacteria</taxon>
        <taxon>Pseudomonadati</taxon>
        <taxon>Bacteroidota</taxon>
        <taxon>Sphingobacteriia</taxon>
        <taxon>Sphingobacteriales</taxon>
        <taxon>Sphingobacteriaceae</taxon>
        <taxon>Mucilaginibacter</taxon>
    </lineage>
</organism>
<sequence length="265" mass="28474">MKLTTAVWFAGLASIICISFASSKTNSAKSKSIQEGEKPVIVLVHGAFADGSSWNKVIPILQKKGYKTIAVQNPLTSLDDDVAFTTRAIAEVPGKVVLVGHSYGGVVITQAGNNEKVASLVYTSAYAPDEGQSIEDIEKDAHEVKKIPNVPGLTDPLITDGFIRLKDEAVINHFAQDLPESEARLIAAGQGRFNVSCIKAKVSNPAWKNKPSFFVVAENDHIISPEIERQAAKRIGAITFSVPSSHVAMLAQPEKVAEVIMRAAR</sequence>
<dbReference type="PANTHER" id="PTHR37017">
    <property type="entry name" value="AB HYDROLASE-1 DOMAIN-CONTAINING PROTEIN-RELATED"/>
    <property type="match status" value="1"/>
</dbReference>
<reference evidence="3" key="1">
    <citation type="submission" date="2020-01" db="EMBL/GenBank/DDBJ databases">
        <authorList>
            <person name="Seo Y.L."/>
        </authorList>
    </citation>
    <scope>NUCLEOTIDE SEQUENCE</scope>
    <source>
        <strain evidence="3">R11</strain>
    </source>
</reference>
<evidence type="ECO:0000313" key="4">
    <source>
        <dbReference type="Proteomes" id="UP000638732"/>
    </source>
</evidence>
<accession>A0A965ZMV0</accession>
<protein>
    <submittedName>
        <fullName evidence="3">Alpha/beta fold hydrolase</fullName>
    </submittedName>
</protein>
<name>A0A965ZMV0_9SPHI</name>
<dbReference type="Pfam" id="PF12697">
    <property type="entry name" value="Abhydrolase_6"/>
    <property type="match status" value="1"/>
</dbReference>
<dbReference type="GO" id="GO:0016787">
    <property type="term" value="F:hydrolase activity"/>
    <property type="evidence" value="ECO:0007669"/>
    <property type="project" value="UniProtKB-KW"/>
</dbReference>
<keyword evidence="4" id="KW-1185">Reference proteome</keyword>
<feature type="chain" id="PRO_5037075108" evidence="1">
    <location>
        <begin position="22"/>
        <end position="265"/>
    </location>
</feature>
<evidence type="ECO:0000259" key="2">
    <source>
        <dbReference type="Pfam" id="PF12697"/>
    </source>
</evidence>
<feature type="signal peptide" evidence="1">
    <location>
        <begin position="1"/>
        <end position="21"/>
    </location>
</feature>
<dbReference type="InterPro" id="IPR052897">
    <property type="entry name" value="Sec-Metab_Biosynth_Hydrolase"/>
</dbReference>
<keyword evidence="3" id="KW-0378">Hydrolase</keyword>
<dbReference type="EMBL" id="WWEO01000045">
    <property type="protein sequence ID" value="NCD72486.1"/>
    <property type="molecule type" value="Genomic_DNA"/>
</dbReference>
<evidence type="ECO:0000313" key="3">
    <source>
        <dbReference type="EMBL" id="NCD72486.1"/>
    </source>
</evidence>
<gene>
    <name evidence="3" type="ORF">GSY63_24180</name>
</gene>
<evidence type="ECO:0000256" key="1">
    <source>
        <dbReference type="SAM" id="SignalP"/>
    </source>
</evidence>
<dbReference type="InterPro" id="IPR029058">
    <property type="entry name" value="AB_hydrolase_fold"/>
</dbReference>
<feature type="domain" description="AB hydrolase-1" evidence="2">
    <location>
        <begin position="41"/>
        <end position="259"/>
    </location>
</feature>